<accession>A0A2S9YM79</accession>
<dbReference type="EMBL" id="PVNL01000079">
    <property type="protein sequence ID" value="PRQ06204.1"/>
    <property type="molecule type" value="Genomic_DNA"/>
</dbReference>
<organism evidence="1 2">
    <name type="scientific">Enhygromyxa salina</name>
    <dbReference type="NCBI Taxonomy" id="215803"/>
    <lineage>
        <taxon>Bacteria</taxon>
        <taxon>Pseudomonadati</taxon>
        <taxon>Myxococcota</taxon>
        <taxon>Polyangia</taxon>
        <taxon>Nannocystales</taxon>
        <taxon>Nannocystaceae</taxon>
        <taxon>Enhygromyxa</taxon>
    </lineage>
</organism>
<dbReference type="Proteomes" id="UP000238823">
    <property type="component" value="Unassembled WGS sequence"/>
</dbReference>
<proteinExistence type="predicted"/>
<evidence type="ECO:0000313" key="1">
    <source>
        <dbReference type="EMBL" id="PRQ06204.1"/>
    </source>
</evidence>
<comment type="caution">
    <text evidence="1">The sequence shown here is derived from an EMBL/GenBank/DDBJ whole genome shotgun (WGS) entry which is preliminary data.</text>
</comment>
<name>A0A2S9YM79_9BACT</name>
<sequence>MKNLDAADPADYWDQRFRLVEEPAGLRVISAGRDGEFGTEDDLLSDAVVEAKFCQREEPG</sequence>
<gene>
    <name evidence="1" type="ORF">ENSA7_40520</name>
</gene>
<evidence type="ECO:0000313" key="2">
    <source>
        <dbReference type="Proteomes" id="UP000238823"/>
    </source>
</evidence>
<reference evidence="1 2" key="1">
    <citation type="submission" date="2018-03" db="EMBL/GenBank/DDBJ databases">
        <title>Draft Genome Sequences of the Obligatory Marine Myxobacteria Enhygromyxa salina SWB007.</title>
        <authorList>
            <person name="Poehlein A."/>
            <person name="Moghaddam J.A."/>
            <person name="Harms H."/>
            <person name="Alanjari M."/>
            <person name="Koenig G.M."/>
            <person name="Daniel R."/>
            <person name="Schaeberle T.F."/>
        </authorList>
    </citation>
    <scope>NUCLEOTIDE SEQUENCE [LARGE SCALE GENOMIC DNA]</scope>
    <source>
        <strain evidence="1 2">SWB007</strain>
    </source>
</reference>
<dbReference type="AlphaFoldDB" id="A0A2S9YM79"/>
<protein>
    <submittedName>
        <fullName evidence="1">Uncharacterized protein</fullName>
    </submittedName>
</protein>